<dbReference type="InterPro" id="IPR032154">
    <property type="entry name" value="Coatomer_g_Cpla"/>
</dbReference>
<evidence type="ECO:0000256" key="2">
    <source>
        <dbReference type="ARBA" id="ARBA00004347"/>
    </source>
</evidence>
<feature type="domain" description="Coatomer subunit gamma C-terminal" evidence="14">
    <location>
        <begin position="467"/>
        <end position="581"/>
    </location>
</feature>
<dbReference type="InterPro" id="IPR013040">
    <property type="entry name" value="Coatomer_gsu_app_Ig-like_dom"/>
</dbReference>
<dbReference type="GO" id="GO:0009306">
    <property type="term" value="P:protein secretion"/>
    <property type="evidence" value="ECO:0007669"/>
    <property type="project" value="TreeGrafter"/>
</dbReference>
<dbReference type="GO" id="GO:0000139">
    <property type="term" value="C:Golgi membrane"/>
    <property type="evidence" value="ECO:0007669"/>
    <property type="project" value="UniProtKB-SubCell"/>
</dbReference>
<dbReference type="Pfam" id="PF01602">
    <property type="entry name" value="Adaptin_N"/>
    <property type="match status" value="1"/>
</dbReference>
<dbReference type="SUPFAM" id="SSF55711">
    <property type="entry name" value="Subdomain of clathrin and coatomer appendage domain"/>
    <property type="match status" value="1"/>
</dbReference>
<dbReference type="GO" id="GO:0005793">
    <property type="term" value="C:endoplasmic reticulum-Golgi intermediate compartment"/>
    <property type="evidence" value="ECO:0007669"/>
    <property type="project" value="TreeGrafter"/>
</dbReference>
<dbReference type="InterPro" id="IPR011989">
    <property type="entry name" value="ARM-like"/>
</dbReference>
<dbReference type="GO" id="GO:0005783">
    <property type="term" value="C:endoplasmic reticulum"/>
    <property type="evidence" value="ECO:0007669"/>
    <property type="project" value="TreeGrafter"/>
</dbReference>
<evidence type="ECO:0000256" key="9">
    <source>
        <dbReference type="ARBA" id="ARBA00023034"/>
    </source>
</evidence>
<feature type="domain" description="Clathrin/coatomer adaptor adaptin-like N-terminal" evidence="12">
    <location>
        <begin position="6"/>
        <end position="169"/>
    </location>
</feature>
<dbReference type="PANTHER" id="PTHR10261">
    <property type="entry name" value="COATOMER SUBUNIT GAMMA"/>
    <property type="match status" value="1"/>
</dbReference>
<dbReference type="GO" id="GO:0006891">
    <property type="term" value="P:intra-Golgi vesicle-mediated transport"/>
    <property type="evidence" value="ECO:0007669"/>
    <property type="project" value="TreeGrafter"/>
</dbReference>
<dbReference type="AlphaFoldDB" id="A0A8C9GN25"/>
<dbReference type="GO" id="GO:0006888">
    <property type="term" value="P:endoplasmic reticulum to Golgi vesicle-mediated transport"/>
    <property type="evidence" value="ECO:0007669"/>
    <property type="project" value="TreeGrafter"/>
</dbReference>
<dbReference type="Proteomes" id="UP000694416">
    <property type="component" value="Unplaced"/>
</dbReference>
<evidence type="ECO:0008006" key="17">
    <source>
        <dbReference type="Google" id="ProtNLM"/>
    </source>
</evidence>
<dbReference type="GO" id="GO:0006886">
    <property type="term" value="P:intracellular protein transport"/>
    <property type="evidence" value="ECO:0007669"/>
    <property type="project" value="InterPro"/>
</dbReference>
<dbReference type="InterPro" id="IPR002553">
    <property type="entry name" value="Clathrin/coatomer_adapt-like_N"/>
</dbReference>
<keyword evidence="9" id="KW-0333">Golgi apparatus</keyword>
<evidence type="ECO:0000313" key="16">
    <source>
        <dbReference type="Proteomes" id="UP000694416"/>
    </source>
</evidence>
<dbReference type="Pfam" id="PF08752">
    <property type="entry name" value="COP-gamma_platf"/>
    <property type="match status" value="1"/>
</dbReference>
<evidence type="ECO:0000256" key="8">
    <source>
        <dbReference type="ARBA" id="ARBA00022927"/>
    </source>
</evidence>
<evidence type="ECO:0000313" key="15">
    <source>
        <dbReference type="Ensembl" id="ENSPTEP00000006992.1"/>
    </source>
</evidence>
<dbReference type="InterPro" id="IPR013041">
    <property type="entry name" value="Clathrin_app_Ig-like_sf"/>
</dbReference>
<keyword evidence="16" id="KW-1185">Reference proteome</keyword>
<keyword evidence="5" id="KW-0963">Cytoplasm</keyword>
<evidence type="ECO:0000256" key="1">
    <source>
        <dbReference type="ARBA" id="ARBA00004255"/>
    </source>
</evidence>
<evidence type="ECO:0000259" key="13">
    <source>
        <dbReference type="Pfam" id="PF08752"/>
    </source>
</evidence>
<feature type="domain" description="Coatomer gamma subunit appendage Ig-like subdomain" evidence="13">
    <location>
        <begin position="294"/>
        <end position="463"/>
    </location>
</feature>
<evidence type="ECO:0000256" key="5">
    <source>
        <dbReference type="ARBA" id="ARBA00022490"/>
    </source>
</evidence>
<keyword evidence="11" id="KW-0968">Cytoplasmic vesicle</keyword>
<evidence type="ECO:0000259" key="12">
    <source>
        <dbReference type="Pfam" id="PF01602"/>
    </source>
</evidence>
<evidence type="ECO:0000256" key="6">
    <source>
        <dbReference type="ARBA" id="ARBA00022737"/>
    </source>
</evidence>
<sequence length="583" mass="67733">MSGDNNFFKIQIIEEIKNLCFIYPSKCNLILNFLANNLRDEESYQFKVNTINAIILIINEIPNSADNAILQLCEYIEDCEYNSLLLRVIRFLLLHIPKTKNPSNYIRYIYNRLILENETIRVDGLYSLFYIATKCTDNSKDILIKIKYLLNYNDDEVRDRANFLNFMLSENIKKLENIQSKVVNKDDSSTCGIHNRDISMDPNENTLLDELQTVEQPEYIDNLLYHITNHIENNIETFFDYTNVAYEMMNNQNINKDGSVCHSKRKSSISDFTGTLNKSNSMSKIIELATDYNYTEKTSIFTNMYNMGQLKLITKSVALTEAEAEYNVFVKKYIYQNNFMVLEFNINNTLNEQILTNINLQISSYNKVWTILEKTSIHNLYYNSPQNLYILLKKNVPFLNDEEVDDITSQNQEQIYNADNQQEESPYNVNQTFQAALQFMTKEHEEGEDDGFIDTYSINPITIQITDFIYPKMLRSNEFGHMWENMASLNSEVVSKFVLSFENIQLAVVGLLNTLNMMACNSTDIIQPEVNNHNMLLSGKFLNESYILCKASLVLSQQYGCLLKICCRSKCKKLSEVVLKSLE</sequence>
<evidence type="ECO:0000256" key="11">
    <source>
        <dbReference type="ARBA" id="ARBA00023329"/>
    </source>
</evidence>
<dbReference type="InterPro" id="IPR037067">
    <property type="entry name" value="Coatomer_gsu_app_sf"/>
</dbReference>
<dbReference type="Pfam" id="PF16381">
    <property type="entry name" value="Coatomer_g_Cpla"/>
    <property type="match status" value="1"/>
</dbReference>
<comment type="similarity">
    <text evidence="3">Belongs to the COPG family.</text>
</comment>
<proteinExistence type="inferred from homology"/>
<evidence type="ECO:0000256" key="3">
    <source>
        <dbReference type="ARBA" id="ARBA00010720"/>
    </source>
</evidence>
<keyword evidence="10" id="KW-0472">Membrane</keyword>
<evidence type="ECO:0000256" key="10">
    <source>
        <dbReference type="ARBA" id="ARBA00023136"/>
    </source>
</evidence>
<dbReference type="InterPro" id="IPR017106">
    <property type="entry name" value="Coatomer_gsu"/>
</dbReference>
<dbReference type="Gene3D" id="3.30.310.10">
    <property type="entry name" value="TATA-Binding Protein"/>
    <property type="match status" value="1"/>
</dbReference>
<dbReference type="InterPro" id="IPR009028">
    <property type="entry name" value="Coatomer/calthrin_app_sub_C"/>
</dbReference>
<evidence type="ECO:0000256" key="7">
    <source>
        <dbReference type="ARBA" id="ARBA00022892"/>
    </source>
</evidence>
<dbReference type="Ensembl" id="ENSPTET00000010719.1">
    <property type="protein sequence ID" value="ENSPTEP00000006992.1"/>
    <property type="gene ID" value="ENSPTEG00000008002.1"/>
</dbReference>
<comment type="subcellular location">
    <subcellularLocation>
        <location evidence="2">Cytoplasmic vesicle</location>
        <location evidence="2">COPI-coated vesicle membrane</location>
        <topology evidence="2">Peripheral membrane protein</topology>
        <orientation evidence="2">Cytoplasmic side</orientation>
    </subcellularLocation>
    <subcellularLocation>
        <location evidence="1">Golgi apparatus membrane</location>
        <topology evidence="1">Peripheral membrane protein</topology>
        <orientation evidence="1">Cytoplasmic side</orientation>
    </subcellularLocation>
</comment>
<evidence type="ECO:0000259" key="14">
    <source>
        <dbReference type="Pfam" id="PF16381"/>
    </source>
</evidence>
<keyword evidence="8" id="KW-0653">Protein transport</keyword>
<dbReference type="PANTHER" id="PTHR10261:SF0">
    <property type="entry name" value="COATOMER SUBUNIT GAMMA-2"/>
    <property type="match status" value="1"/>
</dbReference>
<dbReference type="SUPFAM" id="SSF48371">
    <property type="entry name" value="ARM repeat"/>
    <property type="match status" value="1"/>
</dbReference>
<dbReference type="SUPFAM" id="SSF49348">
    <property type="entry name" value="Clathrin adaptor appendage domain"/>
    <property type="match status" value="1"/>
</dbReference>
<dbReference type="Gene3D" id="2.60.40.1480">
    <property type="entry name" value="Coatomer, gamma subunit, appendage domain"/>
    <property type="match status" value="1"/>
</dbReference>
<dbReference type="Gene3D" id="1.25.10.10">
    <property type="entry name" value="Leucine-rich Repeat Variant"/>
    <property type="match status" value="1"/>
</dbReference>
<dbReference type="GO" id="GO:0005198">
    <property type="term" value="F:structural molecule activity"/>
    <property type="evidence" value="ECO:0007669"/>
    <property type="project" value="InterPro"/>
</dbReference>
<organism evidence="15 16">
    <name type="scientific">Piliocolobus tephrosceles</name>
    <name type="common">Ugandan red Colobus</name>
    <dbReference type="NCBI Taxonomy" id="591936"/>
    <lineage>
        <taxon>Eukaryota</taxon>
        <taxon>Metazoa</taxon>
        <taxon>Chordata</taxon>
        <taxon>Craniata</taxon>
        <taxon>Vertebrata</taxon>
        <taxon>Euteleostomi</taxon>
        <taxon>Mammalia</taxon>
        <taxon>Eutheria</taxon>
        <taxon>Euarchontoglires</taxon>
        <taxon>Primates</taxon>
        <taxon>Haplorrhini</taxon>
        <taxon>Catarrhini</taxon>
        <taxon>Cercopithecidae</taxon>
        <taxon>Colobinae</taxon>
        <taxon>Piliocolobus</taxon>
    </lineage>
</organism>
<keyword evidence="4" id="KW-0813">Transport</keyword>
<reference evidence="15" key="2">
    <citation type="submission" date="2025-09" db="UniProtKB">
        <authorList>
            <consortium name="Ensembl"/>
        </authorList>
    </citation>
    <scope>IDENTIFICATION</scope>
</reference>
<keyword evidence="6" id="KW-0677">Repeat</keyword>
<name>A0A8C9GN25_9PRIM</name>
<accession>A0A8C9GN25</accession>
<reference evidence="15" key="1">
    <citation type="submission" date="2025-08" db="UniProtKB">
        <authorList>
            <consortium name="Ensembl"/>
        </authorList>
    </citation>
    <scope>IDENTIFICATION</scope>
</reference>
<keyword evidence="7" id="KW-0931">ER-Golgi transport</keyword>
<dbReference type="InterPro" id="IPR016024">
    <property type="entry name" value="ARM-type_fold"/>
</dbReference>
<protein>
    <recommendedName>
        <fullName evidence="17">Coatomer subunit gamma</fullName>
    </recommendedName>
</protein>
<evidence type="ECO:0000256" key="4">
    <source>
        <dbReference type="ARBA" id="ARBA00022448"/>
    </source>
</evidence>
<dbReference type="InterPro" id="IPR012295">
    <property type="entry name" value="TBP_dom_sf"/>
</dbReference>
<dbReference type="GO" id="GO:0030126">
    <property type="term" value="C:COPI vesicle coat"/>
    <property type="evidence" value="ECO:0007669"/>
    <property type="project" value="InterPro"/>
</dbReference>